<gene>
    <name evidence="7" type="ORF">E3O19_04855</name>
</gene>
<feature type="domain" description="Ketoreductase" evidence="6">
    <location>
        <begin position="6"/>
        <end position="235"/>
    </location>
</feature>
<dbReference type="EMBL" id="SOFP01000023">
    <property type="protein sequence ID" value="TFC18149.1"/>
    <property type="molecule type" value="Genomic_DNA"/>
</dbReference>
<dbReference type="Pfam" id="PF00106">
    <property type="entry name" value="adh_short"/>
    <property type="match status" value="2"/>
</dbReference>
<evidence type="ECO:0000256" key="2">
    <source>
        <dbReference type="ARBA" id="ARBA00023002"/>
    </source>
</evidence>
<evidence type="ECO:0000256" key="4">
    <source>
        <dbReference type="SAM" id="MobiDB-lite"/>
    </source>
</evidence>
<dbReference type="PANTHER" id="PTHR43658:SF8">
    <property type="entry name" value="17-BETA-HYDROXYSTEROID DEHYDROGENASE 14-RELATED"/>
    <property type="match status" value="1"/>
</dbReference>
<sequence>MRIDGCSALVTGAASGLGLATATSLAAAGAAVVLLDLPGSPGDQAAATLGRRARFVPGDVTRAEDVQAAVDAATMLGPLRIVVNCAGIAPGQRTVGRDGPLPLDEFDRVIRINLVGTFNVIRLAAAAIQATDPVGGAGAGFREHADSGSAPRLGTDSGAHPAPEPGSAPGARSGIPERGVIINTASVAAFDGQIGQAAYAASKGGVAAMTLPLAREFARSLIRVVAIAPGIFDTPLLRGLPETVRESLAASVPHPARLGDPADFAALVRHIVENPMLNGDTIRLDGAIRMPPR</sequence>
<feature type="region of interest" description="Disordered" evidence="4">
    <location>
        <begin position="139"/>
        <end position="175"/>
    </location>
</feature>
<dbReference type="PRINTS" id="PR00080">
    <property type="entry name" value="SDRFAMILY"/>
</dbReference>
<dbReference type="InterPro" id="IPR057326">
    <property type="entry name" value="KR_dom"/>
</dbReference>
<dbReference type="RefSeq" id="WP_134565739.1">
    <property type="nucleotide sequence ID" value="NZ_SOFP01000023.1"/>
</dbReference>
<keyword evidence="5" id="KW-0732">Signal</keyword>
<dbReference type="InterPro" id="IPR020904">
    <property type="entry name" value="Sc_DH/Rdtase_CS"/>
</dbReference>
<dbReference type="GO" id="GO:0016491">
    <property type="term" value="F:oxidoreductase activity"/>
    <property type="evidence" value="ECO:0007669"/>
    <property type="project" value="UniProtKB-KW"/>
</dbReference>
<comment type="similarity">
    <text evidence="1 3">Belongs to the short-chain dehydrogenases/reductases (SDR) family.</text>
</comment>
<accession>A0A4R8WUX2</accession>
<protein>
    <submittedName>
        <fullName evidence="7">SDR family NAD(P)-dependent oxidoreductase</fullName>
    </submittedName>
</protein>
<dbReference type="InterPro" id="IPR036291">
    <property type="entry name" value="NAD(P)-bd_dom_sf"/>
</dbReference>
<dbReference type="PRINTS" id="PR00081">
    <property type="entry name" value="GDHRDH"/>
</dbReference>
<reference evidence="7 8" key="1">
    <citation type="submission" date="2019-03" db="EMBL/GenBank/DDBJ databases">
        <title>Genomics of glacier-inhabiting Cryobacterium strains.</title>
        <authorList>
            <person name="Liu Q."/>
            <person name="Xin Y.-H."/>
        </authorList>
    </citation>
    <scope>NUCLEOTIDE SEQUENCE [LARGE SCALE GENOMIC DNA]</scope>
    <source>
        <strain evidence="7 8">MDT1-3</strain>
    </source>
</reference>
<evidence type="ECO:0000256" key="3">
    <source>
        <dbReference type="RuleBase" id="RU000363"/>
    </source>
</evidence>
<keyword evidence="8" id="KW-1185">Reference proteome</keyword>
<dbReference type="PANTHER" id="PTHR43658">
    <property type="entry name" value="SHORT-CHAIN DEHYDROGENASE/REDUCTASE"/>
    <property type="match status" value="1"/>
</dbReference>
<dbReference type="SUPFAM" id="SSF51735">
    <property type="entry name" value="NAD(P)-binding Rossmann-fold domains"/>
    <property type="match status" value="1"/>
</dbReference>
<dbReference type="OrthoDB" id="9795647at2"/>
<dbReference type="Gene3D" id="3.40.50.720">
    <property type="entry name" value="NAD(P)-binding Rossmann-like Domain"/>
    <property type="match status" value="1"/>
</dbReference>
<keyword evidence="2" id="KW-0560">Oxidoreductase</keyword>
<dbReference type="SMART" id="SM00822">
    <property type="entry name" value="PKS_KR"/>
    <property type="match status" value="1"/>
</dbReference>
<evidence type="ECO:0000259" key="6">
    <source>
        <dbReference type="SMART" id="SM00822"/>
    </source>
</evidence>
<dbReference type="Proteomes" id="UP000298412">
    <property type="component" value="Unassembled WGS sequence"/>
</dbReference>
<dbReference type="InterPro" id="IPR002347">
    <property type="entry name" value="SDR_fam"/>
</dbReference>
<feature type="chain" id="PRO_5020941185" evidence="5">
    <location>
        <begin position="27"/>
        <end position="293"/>
    </location>
</feature>
<proteinExistence type="inferred from homology"/>
<organism evidence="7 8">
    <name type="scientific">Cryobacterium algoritolerans</name>
    <dbReference type="NCBI Taxonomy" id="1259184"/>
    <lineage>
        <taxon>Bacteria</taxon>
        <taxon>Bacillati</taxon>
        <taxon>Actinomycetota</taxon>
        <taxon>Actinomycetes</taxon>
        <taxon>Micrococcales</taxon>
        <taxon>Microbacteriaceae</taxon>
        <taxon>Cryobacterium</taxon>
    </lineage>
</organism>
<name>A0A4R8WUX2_9MICO</name>
<feature type="signal peptide" evidence="5">
    <location>
        <begin position="1"/>
        <end position="26"/>
    </location>
</feature>
<evidence type="ECO:0000256" key="5">
    <source>
        <dbReference type="SAM" id="SignalP"/>
    </source>
</evidence>
<evidence type="ECO:0000313" key="8">
    <source>
        <dbReference type="Proteomes" id="UP000298412"/>
    </source>
</evidence>
<evidence type="ECO:0000313" key="7">
    <source>
        <dbReference type="EMBL" id="TFC18149.1"/>
    </source>
</evidence>
<dbReference type="PROSITE" id="PS00061">
    <property type="entry name" value="ADH_SHORT"/>
    <property type="match status" value="1"/>
</dbReference>
<evidence type="ECO:0000256" key="1">
    <source>
        <dbReference type="ARBA" id="ARBA00006484"/>
    </source>
</evidence>
<comment type="caution">
    <text evidence="7">The sequence shown here is derived from an EMBL/GenBank/DDBJ whole genome shotgun (WGS) entry which is preliminary data.</text>
</comment>
<dbReference type="AlphaFoldDB" id="A0A4R8WUX2"/>